<dbReference type="EMBL" id="KC008572">
    <property type="protein sequence ID" value="AGF84897.1"/>
    <property type="molecule type" value="Genomic_DNA"/>
</dbReference>
<evidence type="ECO:0000313" key="1">
    <source>
        <dbReference type="EMBL" id="AGF84897.1"/>
    </source>
</evidence>
<evidence type="ECO:0000313" key="2">
    <source>
        <dbReference type="Proteomes" id="UP000241071"/>
    </source>
</evidence>
<sequence>MAFYLEKECYIVTFYRYGYENIVSYVKADSENDALEEAIRHEKEVFIGQRIFTGTSCHKNDLILYEMILRSCSCDVKYNGPDNLCIEIIYSCMSK</sequence>
<protein>
    <submittedName>
        <fullName evidence="1">Uncharacterized protein</fullName>
    </submittedName>
</protein>
<dbReference type="Proteomes" id="UP000241071">
    <property type="component" value="Segment"/>
</dbReference>
<name>M1PVZ9_9VIRU</name>
<keyword evidence="2" id="KW-1185">Reference proteome</keyword>
<reference evidence="1 2" key="1">
    <citation type="submission" date="2012-10" db="EMBL/GenBank/DDBJ databases">
        <title>Complete genome sequence of Moumouvirus goulette.</title>
        <authorList>
            <person name="Fournous G."/>
            <person name="Bougalmi M."/>
            <person name="Colson P."/>
        </authorList>
    </citation>
    <scope>NUCLEOTIDE SEQUENCE [LARGE SCALE GENOMIC DNA]</scope>
</reference>
<organism evidence="1 2">
    <name type="scientific">Moumouvirus goulette</name>
    <dbReference type="NCBI Taxonomy" id="1247379"/>
    <lineage>
        <taxon>Viruses</taxon>
        <taxon>Varidnaviria</taxon>
        <taxon>Bamfordvirae</taxon>
        <taxon>Nucleocytoviricota</taxon>
        <taxon>Megaviricetes</taxon>
        <taxon>Imitervirales</taxon>
        <taxon>Mimiviridae</taxon>
        <taxon>Megamimivirinae</taxon>
        <taxon>Moumouvirus</taxon>
        <taxon>Moumouvirus goulettemassiliense</taxon>
    </lineage>
</organism>
<gene>
    <name evidence="1" type="ORF">glt_00088</name>
</gene>
<proteinExistence type="predicted"/>
<accession>M1PVZ9</accession>